<dbReference type="RefSeq" id="XP_030627981.1">
    <property type="nucleotide sequence ID" value="XM_030772121.1"/>
</dbReference>
<evidence type="ECO:0000313" key="2">
    <source>
        <dbReference type="Proteomes" id="UP000504632"/>
    </source>
</evidence>
<sequence length="242" mass="28000">MELYPDRCPHKSIPVETDESMTSSSLNLVLPACHLCLEPGETKRHHWFTPEVTINDVSRMNYPEDYWSRNPAEQRGKTPVCHATSASGPPHRQLHVDPPSSLNQRLDPFLMEPPQILQRERDRRKEFSASPSRFCRDLYEPPSQTWNSPSEEEESLEPPLPLCSDPGDSPYQNALQYRPSYYGLQVNPQHHNFEASKCAKEFPCRQLPNLICQKNQQPQLEPRNCPQSWYGTHNFLSSFNEE</sequence>
<dbReference type="AlphaFoldDB" id="A0A6J2V9W0"/>
<dbReference type="OrthoDB" id="6021171at2759"/>
<evidence type="ECO:0000313" key="3">
    <source>
        <dbReference type="RefSeq" id="XP_030627981.1"/>
    </source>
</evidence>
<organism evidence="2 3">
    <name type="scientific">Chanos chanos</name>
    <name type="common">Milkfish</name>
    <name type="synonym">Mugil chanos</name>
    <dbReference type="NCBI Taxonomy" id="29144"/>
    <lineage>
        <taxon>Eukaryota</taxon>
        <taxon>Metazoa</taxon>
        <taxon>Chordata</taxon>
        <taxon>Craniata</taxon>
        <taxon>Vertebrata</taxon>
        <taxon>Euteleostomi</taxon>
        <taxon>Actinopterygii</taxon>
        <taxon>Neopterygii</taxon>
        <taxon>Teleostei</taxon>
        <taxon>Ostariophysi</taxon>
        <taxon>Gonorynchiformes</taxon>
        <taxon>Chanidae</taxon>
        <taxon>Chanos</taxon>
    </lineage>
</organism>
<keyword evidence="2" id="KW-1185">Reference proteome</keyword>
<evidence type="ECO:0000256" key="1">
    <source>
        <dbReference type="SAM" id="MobiDB-lite"/>
    </source>
</evidence>
<gene>
    <name evidence="3" type="primary">LOC115810194</name>
</gene>
<feature type="region of interest" description="Disordered" evidence="1">
    <location>
        <begin position="134"/>
        <end position="166"/>
    </location>
</feature>
<accession>A0A6J2V9W0</accession>
<protein>
    <submittedName>
        <fullName evidence="3">Uncharacterized protein LOC115810194</fullName>
    </submittedName>
</protein>
<proteinExistence type="predicted"/>
<dbReference type="Proteomes" id="UP000504632">
    <property type="component" value="Chromosome 4"/>
</dbReference>
<name>A0A6J2V9W0_CHACN</name>
<feature type="region of interest" description="Disordered" evidence="1">
    <location>
        <begin position="69"/>
        <end position="99"/>
    </location>
</feature>
<dbReference type="InParanoid" id="A0A6J2V9W0"/>
<dbReference type="GeneID" id="115810194"/>
<reference evidence="3" key="1">
    <citation type="submission" date="2025-08" db="UniProtKB">
        <authorList>
            <consortium name="RefSeq"/>
        </authorList>
    </citation>
    <scope>IDENTIFICATION</scope>
</reference>